<comment type="caution">
    <text evidence="1">The sequence shown here is derived from an EMBL/GenBank/DDBJ whole genome shotgun (WGS) entry which is preliminary data.</text>
</comment>
<dbReference type="EMBL" id="CAMKVN010001964">
    <property type="protein sequence ID" value="CAI2179006.1"/>
    <property type="molecule type" value="Genomic_DNA"/>
</dbReference>
<dbReference type="Proteomes" id="UP001153678">
    <property type="component" value="Unassembled WGS sequence"/>
</dbReference>
<gene>
    <name evidence="1" type="ORF">FWILDA_LOCUS8872</name>
</gene>
<protein>
    <submittedName>
        <fullName evidence="1">9147_t:CDS:1</fullName>
    </submittedName>
</protein>
<dbReference type="AlphaFoldDB" id="A0A9W4X190"/>
<name>A0A9W4X190_9GLOM</name>
<evidence type="ECO:0000313" key="1">
    <source>
        <dbReference type="EMBL" id="CAI2179006.1"/>
    </source>
</evidence>
<accession>A0A9W4X190</accession>
<sequence>MSIKDWNNICNRKFIENLVHLKLRSISYGCLIVETEENLKKLVVEDLHKSYSANHWEAIRELFQILGFTGINDIHILPGNIILAAFAQSCERFIVI</sequence>
<dbReference type="OrthoDB" id="2311426at2759"/>
<organism evidence="1 2">
    <name type="scientific">Funneliformis geosporum</name>
    <dbReference type="NCBI Taxonomy" id="1117311"/>
    <lineage>
        <taxon>Eukaryota</taxon>
        <taxon>Fungi</taxon>
        <taxon>Fungi incertae sedis</taxon>
        <taxon>Mucoromycota</taxon>
        <taxon>Glomeromycotina</taxon>
        <taxon>Glomeromycetes</taxon>
        <taxon>Glomerales</taxon>
        <taxon>Glomeraceae</taxon>
        <taxon>Funneliformis</taxon>
    </lineage>
</organism>
<reference evidence="1" key="1">
    <citation type="submission" date="2022-08" db="EMBL/GenBank/DDBJ databases">
        <authorList>
            <person name="Kallberg Y."/>
            <person name="Tangrot J."/>
            <person name="Rosling A."/>
        </authorList>
    </citation>
    <scope>NUCLEOTIDE SEQUENCE</scope>
    <source>
        <strain evidence="1">Wild A</strain>
    </source>
</reference>
<proteinExistence type="predicted"/>
<evidence type="ECO:0000313" key="2">
    <source>
        <dbReference type="Proteomes" id="UP001153678"/>
    </source>
</evidence>
<keyword evidence="2" id="KW-1185">Reference proteome</keyword>